<dbReference type="STRING" id="1122188.SAMN02745674_01090"/>
<dbReference type="PROSITE" id="PS51257">
    <property type="entry name" value="PROKAR_LIPOPROTEIN"/>
    <property type="match status" value="1"/>
</dbReference>
<protein>
    <submittedName>
        <fullName evidence="2">Uncharacterized protein</fullName>
    </submittedName>
</protein>
<dbReference type="Proteomes" id="UP000190061">
    <property type="component" value="Unassembled WGS sequence"/>
</dbReference>
<evidence type="ECO:0000313" key="3">
    <source>
        <dbReference type="Proteomes" id="UP000190061"/>
    </source>
</evidence>
<dbReference type="RefSeq" id="WP_078757675.1">
    <property type="nucleotide sequence ID" value="NZ_FUXP01000002.1"/>
</dbReference>
<accession>A0A1T4P623</accession>
<dbReference type="EMBL" id="FUXP01000002">
    <property type="protein sequence ID" value="SJZ86686.1"/>
    <property type="molecule type" value="Genomic_DNA"/>
</dbReference>
<reference evidence="2 3" key="1">
    <citation type="submission" date="2017-02" db="EMBL/GenBank/DDBJ databases">
        <authorList>
            <person name="Peterson S.W."/>
        </authorList>
    </citation>
    <scope>NUCLEOTIDE SEQUENCE [LARGE SCALE GENOMIC DNA]</scope>
    <source>
        <strain evidence="2 3">DSM 21749</strain>
    </source>
</reference>
<name>A0A1T4P623_9GAMM</name>
<dbReference type="SUPFAM" id="SSF54427">
    <property type="entry name" value="NTF2-like"/>
    <property type="match status" value="1"/>
</dbReference>
<evidence type="ECO:0000256" key="1">
    <source>
        <dbReference type="SAM" id="MobiDB-lite"/>
    </source>
</evidence>
<gene>
    <name evidence="2" type="ORF">SAMN02745674_01090</name>
</gene>
<evidence type="ECO:0000313" key="2">
    <source>
        <dbReference type="EMBL" id="SJZ86686.1"/>
    </source>
</evidence>
<sequence length="242" mass="24502">MRVPGLVLVLFLAACSDPEAVTRDPDAHATDSAPLPAPEDARGGVTGMPEPGEPGPRGIALSERGDEADVEPLFELEDGTGPDGQALPSPDGTAVIIGGDGDAEAPGMVAADGTGFVDDVGYAPPPPAGADPAAAGTVVQSYYGAIDSGDHATAHGLWADGGRASGQSLEQFRDGFSRTSGISVEITGQPEASGGDRARVPVAVASTTDSGEVRRFAGTYTLSREGDGDWRIVAADLREVQH</sequence>
<organism evidence="2 3">
    <name type="scientific">Lysobacter spongiicola DSM 21749</name>
    <dbReference type="NCBI Taxonomy" id="1122188"/>
    <lineage>
        <taxon>Bacteria</taxon>
        <taxon>Pseudomonadati</taxon>
        <taxon>Pseudomonadota</taxon>
        <taxon>Gammaproteobacteria</taxon>
        <taxon>Lysobacterales</taxon>
        <taxon>Lysobacteraceae</taxon>
        <taxon>Novilysobacter</taxon>
    </lineage>
</organism>
<feature type="region of interest" description="Disordered" evidence="1">
    <location>
        <begin position="21"/>
        <end position="64"/>
    </location>
</feature>
<proteinExistence type="predicted"/>
<dbReference type="OrthoDB" id="485556at2"/>
<dbReference type="AlphaFoldDB" id="A0A1T4P623"/>
<dbReference type="InterPro" id="IPR032710">
    <property type="entry name" value="NTF2-like_dom_sf"/>
</dbReference>
<keyword evidence="3" id="KW-1185">Reference proteome</keyword>